<comment type="caution">
    <text evidence="3">The sequence shown here is derived from an EMBL/GenBank/DDBJ whole genome shotgun (WGS) entry which is preliminary data.</text>
</comment>
<dbReference type="Proteomes" id="UP000030595">
    <property type="component" value="Unassembled WGS sequence"/>
</dbReference>
<dbReference type="GO" id="GO:0009103">
    <property type="term" value="P:lipopolysaccharide biosynthetic process"/>
    <property type="evidence" value="ECO:0007669"/>
    <property type="project" value="TreeGrafter"/>
</dbReference>
<dbReference type="eggNOG" id="COG0438">
    <property type="taxonomic scope" value="Bacteria"/>
</dbReference>
<evidence type="ECO:0000256" key="1">
    <source>
        <dbReference type="ARBA" id="ARBA00022679"/>
    </source>
</evidence>
<organism evidence="3 4">
    <name type="scientific">Ureibacillus massiliensis 4400831 = CIP 108448 = CCUG 49529</name>
    <dbReference type="NCBI Taxonomy" id="1211035"/>
    <lineage>
        <taxon>Bacteria</taxon>
        <taxon>Bacillati</taxon>
        <taxon>Bacillota</taxon>
        <taxon>Bacilli</taxon>
        <taxon>Bacillales</taxon>
        <taxon>Caryophanaceae</taxon>
        <taxon>Ureibacillus</taxon>
    </lineage>
</organism>
<dbReference type="InterPro" id="IPR001296">
    <property type="entry name" value="Glyco_trans_1"/>
</dbReference>
<gene>
    <name evidence="3" type="ORF">CD30_13735</name>
</gene>
<protein>
    <recommendedName>
        <fullName evidence="2">Glycosyl transferase family 1 domain-containing protein</fullName>
    </recommendedName>
</protein>
<evidence type="ECO:0000313" key="4">
    <source>
        <dbReference type="Proteomes" id="UP000030595"/>
    </source>
</evidence>
<keyword evidence="1" id="KW-0808">Transferase</keyword>
<dbReference type="PANTHER" id="PTHR46401">
    <property type="entry name" value="GLYCOSYLTRANSFERASE WBBK-RELATED"/>
    <property type="match status" value="1"/>
</dbReference>
<dbReference type="EMBL" id="JPVQ01000027">
    <property type="protein sequence ID" value="KGR90034.1"/>
    <property type="molecule type" value="Genomic_DNA"/>
</dbReference>
<dbReference type="SUPFAM" id="SSF53756">
    <property type="entry name" value="UDP-Glycosyltransferase/glycogen phosphorylase"/>
    <property type="match status" value="1"/>
</dbReference>
<reference evidence="3 4" key="1">
    <citation type="submission" date="2014-02" db="EMBL/GenBank/DDBJ databases">
        <title>Draft genome sequence of Lysinibacillus massiliensis CCUG 49529.</title>
        <authorList>
            <person name="Zhang F."/>
            <person name="Wang G."/>
            <person name="Zhang L."/>
        </authorList>
    </citation>
    <scope>NUCLEOTIDE SEQUENCE [LARGE SCALE GENOMIC DNA]</scope>
    <source>
        <strain evidence="3 4">CCUG 49529</strain>
    </source>
</reference>
<evidence type="ECO:0000259" key="2">
    <source>
        <dbReference type="Pfam" id="PF00534"/>
    </source>
</evidence>
<accession>A0A0A3IZ33</accession>
<proteinExistence type="predicted"/>
<dbReference type="Gene3D" id="3.40.50.2000">
    <property type="entry name" value="Glycogen Phosphorylase B"/>
    <property type="match status" value="2"/>
</dbReference>
<feature type="domain" description="Glycosyl transferase family 1" evidence="2">
    <location>
        <begin position="212"/>
        <end position="370"/>
    </location>
</feature>
<dbReference type="AlphaFoldDB" id="A0A0A3IZ33"/>
<name>A0A0A3IZ33_9BACL</name>
<dbReference type="PANTHER" id="PTHR46401:SF2">
    <property type="entry name" value="GLYCOSYLTRANSFERASE WBBK-RELATED"/>
    <property type="match status" value="1"/>
</dbReference>
<dbReference type="GO" id="GO:0016757">
    <property type="term" value="F:glycosyltransferase activity"/>
    <property type="evidence" value="ECO:0007669"/>
    <property type="project" value="InterPro"/>
</dbReference>
<dbReference type="Pfam" id="PF00534">
    <property type="entry name" value="Glycos_transf_1"/>
    <property type="match status" value="1"/>
</dbReference>
<sequence>MKNIAFVIQRYGEEIVGGSETYCRELAERLVNTYNVDILTTCAKSYESWKNEYPEGKTVENGVTVLRFRNDKKRNRLFGRYTKFLQKKKNKTVLDEVTWMNLQGPYSKNLLAYLENHQDNYDLIIFVTYLYFNSYYGLQIAPHKSVLIPTAHDEPPIYYSMFNTVFHLAQGHVFLTEEEKDFVFKRFPGLQSNYRVIGMGIDDQTKQLTATTEIDSKIEKAASEDYVVYVGRIDTEKNIGELVDYFNRFIKDTGSDLRLYLTGSLQMDIPKQKNISYLGFVSEQEKKYLLEHARAFIMPSRFESFSIATLEAMNFGAPVFVNKSCEVLNGHVERSQAGLSYRNYEEFKDGLQSMLTNTTLVENMRGNGKKYVSQHYEWDVIIKKYVEFIDECCQNTKR</sequence>
<keyword evidence="4" id="KW-1185">Reference proteome</keyword>
<evidence type="ECO:0000313" key="3">
    <source>
        <dbReference type="EMBL" id="KGR90034.1"/>
    </source>
</evidence>
<dbReference type="CDD" id="cd03801">
    <property type="entry name" value="GT4_PimA-like"/>
    <property type="match status" value="1"/>
</dbReference>
<dbReference type="RefSeq" id="WP_036177823.1">
    <property type="nucleotide sequence ID" value="NZ_AVCZ01000027.1"/>
</dbReference>